<dbReference type="GeneID" id="63854951"/>
<evidence type="ECO:0000256" key="1">
    <source>
        <dbReference type="SAM" id="MobiDB-lite"/>
    </source>
</evidence>
<evidence type="ECO:0000313" key="3">
    <source>
        <dbReference type="Proteomes" id="UP000800039"/>
    </source>
</evidence>
<dbReference type="Proteomes" id="UP000800039">
    <property type="component" value="Unassembled WGS sequence"/>
</dbReference>
<dbReference type="EMBL" id="ML976615">
    <property type="protein sequence ID" value="KAF1848210.1"/>
    <property type="molecule type" value="Genomic_DNA"/>
</dbReference>
<feature type="region of interest" description="Disordered" evidence="1">
    <location>
        <begin position="219"/>
        <end position="242"/>
    </location>
</feature>
<dbReference type="RefSeq" id="XP_040790773.1">
    <property type="nucleotide sequence ID" value="XM_040937701.1"/>
</dbReference>
<accession>A0A9P4LAN1</accession>
<reference evidence="2" key="1">
    <citation type="submission" date="2020-01" db="EMBL/GenBank/DDBJ databases">
        <authorList>
            <consortium name="DOE Joint Genome Institute"/>
            <person name="Haridas S."/>
            <person name="Albert R."/>
            <person name="Binder M."/>
            <person name="Bloem J."/>
            <person name="Labutti K."/>
            <person name="Salamov A."/>
            <person name="Andreopoulos B."/>
            <person name="Baker S.E."/>
            <person name="Barry K."/>
            <person name="Bills G."/>
            <person name="Bluhm B.H."/>
            <person name="Cannon C."/>
            <person name="Castanera R."/>
            <person name="Culley D.E."/>
            <person name="Daum C."/>
            <person name="Ezra D."/>
            <person name="Gonzalez J.B."/>
            <person name="Henrissat B."/>
            <person name="Kuo A."/>
            <person name="Liang C."/>
            <person name="Lipzen A."/>
            <person name="Lutzoni F."/>
            <person name="Magnuson J."/>
            <person name="Mondo S."/>
            <person name="Nolan M."/>
            <person name="Ohm R."/>
            <person name="Pangilinan J."/>
            <person name="Park H.-J."/>
            <person name="Ramirez L."/>
            <person name="Alfaro M."/>
            <person name="Sun H."/>
            <person name="Tritt A."/>
            <person name="Yoshinaga Y."/>
            <person name="Zwiers L.-H."/>
            <person name="Turgeon B.G."/>
            <person name="Goodwin S.B."/>
            <person name="Spatafora J.W."/>
            <person name="Crous P.W."/>
            <person name="Grigoriev I.V."/>
        </authorList>
    </citation>
    <scope>NUCLEOTIDE SEQUENCE</scope>
    <source>
        <strain evidence="2">CBS 394.84</strain>
    </source>
</reference>
<feature type="compositionally biased region" description="Polar residues" evidence="1">
    <location>
        <begin position="159"/>
        <end position="181"/>
    </location>
</feature>
<sequence>MACAYTKDGSDPISPWPISTIQLRLRKWGKYVNEASFEDIALAAWSWYGDDLELKTRDELEGRGGGYTEYDSEASEASSIALIEDGKSSRYGKKDRHAAIIKANAVMTLEDAIRIQRDFFSGGNVARDRIESSFEKYGHITPENFVDLSGEADGDTTSEDTASPSPSKRSYNCNGAPIQTNKRPRQISVTFARESDAASSTFSWTKAYLDSCDSAARDLDLEQGESRNVSEEQDTDSDDELSHAWEEFIANL</sequence>
<protein>
    <submittedName>
        <fullName evidence="2">Uncharacterized protein</fullName>
    </submittedName>
</protein>
<feature type="region of interest" description="Disordered" evidence="1">
    <location>
        <begin position="145"/>
        <end position="185"/>
    </location>
</feature>
<evidence type="ECO:0000313" key="2">
    <source>
        <dbReference type="EMBL" id="KAF1848210.1"/>
    </source>
</evidence>
<name>A0A9P4LAN1_9PLEO</name>
<comment type="caution">
    <text evidence="2">The sequence shown here is derived from an EMBL/GenBank/DDBJ whole genome shotgun (WGS) entry which is preliminary data.</text>
</comment>
<keyword evidence="3" id="KW-1185">Reference proteome</keyword>
<gene>
    <name evidence="2" type="ORF">K460DRAFT_414796</name>
</gene>
<dbReference type="AlphaFoldDB" id="A0A9P4LAN1"/>
<feature type="compositionally biased region" description="Basic and acidic residues" evidence="1">
    <location>
        <begin position="219"/>
        <end position="230"/>
    </location>
</feature>
<proteinExistence type="predicted"/>
<organism evidence="2 3">
    <name type="scientific">Cucurbitaria berberidis CBS 394.84</name>
    <dbReference type="NCBI Taxonomy" id="1168544"/>
    <lineage>
        <taxon>Eukaryota</taxon>
        <taxon>Fungi</taxon>
        <taxon>Dikarya</taxon>
        <taxon>Ascomycota</taxon>
        <taxon>Pezizomycotina</taxon>
        <taxon>Dothideomycetes</taxon>
        <taxon>Pleosporomycetidae</taxon>
        <taxon>Pleosporales</taxon>
        <taxon>Pleosporineae</taxon>
        <taxon>Cucurbitariaceae</taxon>
        <taxon>Cucurbitaria</taxon>
    </lineage>
</organism>